<gene>
    <name evidence="1" type="ORF">SAMN02745775_104304</name>
</gene>
<keyword evidence="2" id="KW-1185">Reference proteome</keyword>
<dbReference type="PANTHER" id="PTHR13696:SF52">
    <property type="entry name" value="PARA FAMILY PROTEIN CT_582"/>
    <property type="match status" value="1"/>
</dbReference>
<evidence type="ECO:0000313" key="1">
    <source>
        <dbReference type="EMBL" id="SFK61621.1"/>
    </source>
</evidence>
<proteinExistence type="predicted"/>
<dbReference type="Pfam" id="PF06564">
    <property type="entry name" value="CBP_BcsQ"/>
    <property type="match status" value="1"/>
</dbReference>
<protein>
    <submittedName>
        <fullName evidence="1">Cellulose synthase operon protein YhjQ</fullName>
    </submittedName>
</protein>
<dbReference type="RefSeq" id="WP_092960387.1">
    <property type="nucleotide sequence ID" value="NZ_FOSQ01000004.1"/>
</dbReference>
<dbReference type="InterPro" id="IPR027417">
    <property type="entry name" value="P-loop_NTPase"/>
</dbReference>
<dbReference type="OrthoDB" id="5288747at2"/>
<sequence>MPLIAFVSPKGGVGKTTLAASVAAVLAARGNEVIALDLDPQNALRLHLGVPIHEESGFLAGLPDGLRWQDALRQTRAGVGLLPHGHTEPKASLDLTRLLLERPDLLGQQVREMVAAPGRVVIVDAAPGPSPALSAVLPLADIICVVLLADSGSASLIPSVASGRFLGRGTLASRAALKAMLVLNQVDLGAPLSDAVLEFAQQAMGDRPVSAIARDPAVAEALADRRLPVEAIGPGSEDIALLAETLARRLDLGAPPAEKDRGRPSFSALTAWGLRR</sequence>
<dbReference type="EMBL" id="FOSQ01000004">
    <property type="protein sequence ID" value="SFK61621.1"/>
    <property type="molecule type" value="Genomic_DNA"/>
</dbReference>
<dbReference type="InterPro" id="IPR017746">
    <property type="entry name" value="Cellulose_synthase_operon_BcsQ"/>
</dbReference>
<dbReference type="STRING" id="1123062.SAMN02745775_104304"/>
<dbReference type="Gene3D" id="3.40.50.300">
    <property type="entry name" value="P-loop containing nucleotide triphosphate hydrolases"/>
    <property type="match status" value="1"/>
</dbReference>
<dbReference type="SUPFAM" id="SSF52540">
    <property type="entry name" value="P-loop containing nucleoside triphosphate hydrolases"/>
    <property type="match status" value="1"/>
</dbReference>
<organism evidence="1 2">
    <name type="scientific">Falsiroseomonas stagni DSM 19981</name>
    <dbReference type="NCBI Taxonomy" id="1123062"/>
    <lineage>
        <taxon>Bacteria</taxon>
        <taxon>Pseudomonadati</taxon>
        <taxon>Pseudomonadota</taxon>
        <taxon>Alphaproteobacteria</taxon>
        <taxon>Acetobacterales</taxon>
        <taxon>Roseomonadaceae</taxon>
        <taxon>Falsiroseomonas</taxon>
    </lineage>
</organism>
<name>A0A1I4B0K6_9PROT</name>
<accession>A0A1I4B0K6</accession>
<dbReference type="Proteomes" id="UP000199473">
    <property type="component" value="Unassembled WGS sequence"/>
</dbReference>
<dbReference type="PANTHER" id="PTHR13696">
    <property type="entry name" value="P-LOOP CONTAINING NUCLEOSIDE TRIPHOSPHATE HYDROLASE"/>
    <property type="match status" value="1"/>
</dbReference>
<dbReference type="InterPro" id="IPR050678">
    <property type="entry name" value="DNA_Partitioning_ATPase"/>
</dbReference>
<evidence type="ECO:0000313" key="2">
    <source>
        <dbReference type="Proteomes" id="UP000199473"/>
    </source>
</evidence>
<reference evidence="1 2" key="1">
    <citation type="submission" date="2016-10" db="EMBL/GenBank/DDBJ databases">
        <authorList>
            <person name="de Groot N.N."/>
        </authorList>
    </citation>
    <scope>NUCLEOTIDE SEQUENCE [LARGE SCALE GENOMIC DNA]</scope>
    <source>
        <strain evidence="1 2">DSM 19981</strain>
    </source>
</reference>
<dbReference type="AlphaFoldDB" id="A0A1I4B0K6"/>